<proteinExistence type="predicted"/>
<keyword evidence="3" id="KW-1185">Reference proteome</keyword>
<reference evidence="2 3" key="1">
    <citation type="journal article" date="2023" name="Genes (Basel)">
        <title>Chromosome-Level Genome Assembly and Circadian Gene Repertoire of the Patagonia Blennie Eleginops maclovinus-The Closest Ancestral Proxy of Antarctic Cryonotothenioids.</title>
        <authorList>
            <person name="Cheng C.C."/>
            <person name="Rivera-Colon A.G."/>
            <person name="Minhas B.F."/>
            <person name="Wilson L."/>
            <person name="Rayamajhi N."/>
            <person name="Vargas-Chacoff L."/>
            <person name="Catchen J.M."/>
        </authorList>
    </citation>
    <scope>NUCLEOTIDE SEQUENCE [LARGE SCALE GENOMIC DNA]</scope>
    <source>
        <strain evidence="2">JMC-PN-2008</strain>
    </source>
</reference>
<dbReference type="AlphaFoldDB" id="A0AAN7XLC3"/>
<accession>A0AAN7XLC3</accession>
<gene>
    <name evidence="2" type="ORF">PBY51_020195</name>
</gene>
<name>A0AAN7XLC3_ELEMC</name>
<protein>
    <submittedName>
        <fullName evidence="2">Uncharacterized protein</fullName>
    </submittedName>
</protein>
<evidence type="ECO:0000313" key="2">
    <source>
        <dbReference type="EMBL" id="KAK5865966.1"/>
    </source>
</evidence>
<evidence type="ECO:0000256" key="1">
    <source>
        <dbReference type="SAM" id="MobiDB-lite"/>
    </source>
</evidence>
<organism evidence="2 3">
    <name type="scientific">Eleginops maclovinus</name>
    <name type="common">Patagonian blennie</name>
    <name type="synonym">Eleginus maclovinus</name>
    <dbReference type="NCBI Taxonomy" id="56733"/>
    <lineage>
        <taxon>Eukaryota</taxon>
        <taxon>Metazoa</taxon>
        <taxon>Chordata</taxon>
        <taxon>Craniata</taxon>
        <taxon>Vertebrata</taxon>
        <taxon>Euteleostomi</taxon>
        <taxon>Actinopterygii</taxon>
        <taxon>Neopterygii</taxon>
        <taxon>Teleostei</taxon>
        <taxon>Neoteleostei</taxon>
        <taxon>Acanthomorphata</taxon>
        <taxon>Eupercaria</taxon>
        <taxon>Perciformes</taxon>
        <taxon>Notothenioidei</taxon>
        <taxon>Eleginopidae</taxon>
        <taxon>Eleginops</taxon>
    </lineage>
</organism>
<comment type="caution">
    <text evidence="2">The sequence shown here is derived from an EMBL/GenBank/DDBJ whole genome shotgun (WGS) entry which is preliminary data.</text>
</comment>
<reference evidence="2 3" key="2">
    <citation type="journal article" date="2023" name="Mol. Biol. Evol.">
        <title>Genomics of Secondarily Temperate Adaptation in the Only Non-Antarctic Icefish.</title>
        <authorList>
            <person name="Rivera-Colon A.G."/>
            <person name="Rayamajhi N."/>
            <person name="Minhas B.F."/>
            <person name="Madrigal G."/>
            <person name="Bilyk K.T."/>
            <person name="Yoon V."/>
            <person name="Hune M."/>
            <person name="Gregory S."/>
            <person name="Cheng C.H.C."/>
            <person name="Catchen J.M."/>
        </authorList>
    </citation>
    <scope>NUCLEOTIDE SEQUENCE [LARGE SCALE GENOMIC DNA]</scope>
    <source>
        <strain evidence="2">JMC-PN-2008</strain>
    </source>
</reference>
<sequence length="149" mass="15730">MTLLYTGAPYSSASISLSSGSTNTVLTTYCYIISENQYCCEVQQSIIELVGEGRRTGGEGGKTEEVWLLVITALPAVAYNSSLSPLSPLPSLLTTHPAPYLRTTAPQSPPFSNPIIVLPSLQDAPPPPPPATPSLTSNLSVYPAGRSHQ</sequence>
<dbReference type="Proteomes" id="UP001346869">
    <property type="component" value="Unassembled WGS sequence"/>
</dbReference>
<dbReference type="EMBL" id="JAUZQC010000009">
    <property type="protein sequence ID" value="KAK5865966.1"/>
    <property type="molecule type" value="Genomic_DNA"/>
</dbReference>
<evidence type="ECO:0000313" key="3">
    <source>
        <dbReference type="Proteomes" id="UP001346869"/>
    </source>
</evidence>
<feature type="region of interest" description="Disordered" evidence="1">
    <location>
        <begin position="116"/>
        <end position="149"/>
    </location>
</feature>